<proteinExistence type="predicted"/>
<name>A0ABP0GZ50_CLALP</name>
<accession>A0ABP0GZ50</accession>
<keyword evidence="2" id="KW-1185">Reference proteome</keyword>
<protein>
    <submittedName>
        <fullName evidence="1">Uncharacterized protein</fullName>
    </submittedName>
</protein>
<sequence length="95" mass="10337">MKFVLLRTIYNVIPSEHNAPAIYRQSTDEGDGIVPCTPTLPIHRHDDSYQSISSPRIPAGGPPIRFRFEDVAAPQASLEAVPGGSLHTCSSITYC</sequence>
<dbReference type="EMBL" id="CAWYQH010000163">
    <property type="protein sequence ID" value="CAK8697031.1"/>
    <property type="molecule type" value="Genomic_DNA"/>
</dbReference>
<reference evidence="1 2" key="1">
    <citation type="submission" date="2024-02" db="EMBL/GenBank/DDBJ databases">
        <authorList>
            <person name="Daric V."/>
            <person name="Darras S."/>
        </authorList>
    </citation>
    <scope>NUCLEOTIDE SEQUENCE [LARGE SCALE GENOMIC DNA]</scope>
</reference>
<evidence type="ECO:0000313" key="2">
    <source>
        <dbReference type="Proteomes" id="UP001642483"/>
    </source>
</evidence>
<evidence type="ECO:0000313" key="1">
    <source>
        <dbReference type="EMBL" id="CAK8697031.1"/>
    </source>
</evidence>
<organism evidence="1 2">
    <name type="scientific">Clavelina lepadiformis</name>
    <name type="common">Light-bulb sea squirt</name>
    <name type="synonym">Ascidia lepadiformis</name>
    <dbReference type="NCBI Taxonomy" id="159417"/>
    <lineage>
        <taxon>Eukaryota</taxon>
        <taxon>Metazoa</taxon>
        <taxon>Chordata</taxon>
        <taxon>Tunicata</taxon>
        <taxon>Ascidiacea</taxon>
        <taxon>Aplousobranchia</taxon>
        <taxon>Clavelinidae</taxon>
        <taxon>Clavelina</taxon>
    </lineage>
</organism>
<comment type="caution">
    <text evidence="1">The sequence shown here is derived from an EMBL/GenBank/DDBJ whole genome shotgun (WGS) entry which is preliminary data.</text>
</comment>
<gene>
    <name evidence="1" type="ORF">CVLEPA_LOCUS30317</name>
</gene>
<dbReference type="Proteomes" id="UP001642483">
    <property type="component" value="Unassembled WGS sequence"/>
</dbReference>